<dbReference type="EMBL" id="JBHSGI010000034">
    <property type="protein sequence ID" value="MFC4671663.1"/>
    <property type="molecule type" value="Genomic_DNA"/>
</dbReference>
<organism evidence="1 2">
    <name type="scientific">Seohaeicola nanhaiensis</name>
    <dbReference type="NCBI Taxonomy" id="1387282"/>
    <lineage>
        <taxon>Bacteria</taxon>
        <taxon>Pseudomonadati</taxon>
        <taxon>Pseudomonadota</taxon>
        <taxon>Alphaproteobacteria</taxon>
        <taxon>Rhodobacterales</taxon>
        <taxon>Roseobacteraceae</taxon>
        <taxon>Seohaeicola</taxon>
    </lineage>
</organism>
<dbReference type="GO" id="GO:0016787">
    <property type="term" value="F:hydrolase activity"/>
    <property type="evidence" value="ECO:0007669"/>
    <property type="project" value="UniProtKB-KW"/>
</dbReference>
<name>A0ABV9KNY0_9RHOB</name>
<protein>
    <submittedName>
        <fullName evidence="1">PIG-L deacetylase family protein</fullName>
        <ecNumber evidence="1">3.5.1.-</ecNumber>
    </submittedName>
</protein>
<dbReference type="PANTHER" id="PTHR12993">
    <property type="entry name" value="N-ACETYLGLUCOSAMINYL-PHOSPHATIDYLINOSITOL DE-N-ACETYLASE-RELATED"/>
    <property type="match status" value="1"/>
</dbReference>
<comment type="caution">
    <text evidence="1">The sequence shown here is derived from an EMBL/GenBank/DDBJ whole genome shotgun (WGS) entry which is preliminary data.</text>
</comment>
<evidence type="ECO:0000313" key="1">
    <source>
        <dbReference type="EMBL" id="MFC4671663.1"/>
    </source>
</evidence>
<dbReference type="EC" id="3.5.1.-" evidence="1"/>
<sequence>MIQFTPVVMETREAPLAGIDELAGGGDILVLAPHPDDESLAMGGAIAAAAATGRRVHIAVVTDGARSHPNSASHPPEALRALRRTEVGRAVDILTEGRGFLHWLGFPDMAAPADEATFAEVEARLMPVLGDVTAIWTTWNGDPHPDHQRVWRLAHWLSGRWPGVRMFACPVWGRVQTPVAGGDWQAARRFASGPHRAAKARAVAAHVSQMTDLIRDDPDGFRMPDDLARHFIDSDEIFIPS</sequence>
<dbReference type="RefSeq" id="WP_380722436.1">
    <property type="nucleotide sequence ID" value="NZ_JBHSGI010000034.1"/>
</dbReference>
<evidence type="ECO:0000313" key="2">
    <source>
        <dbReference type="Proteomes" id="UP001595973"/>
    </source>
</evidence>
<keyword evidence="2" id="KW-1185">Reference proteome</keyword>
<dbReference type="Gene3D" id="3.40.50.10320">
    <property type="entry name" value="LmbE-like"/>
    <property type="match status" value="1"/>
</dbReference>
<gene>
    <name evidence="1" type="ORF">ACFO5X_24140</name>
</gene>
<dbReference type="Proteomes" id="UP001595973">
    <property type="component" value="Unassembled WGS sequence"/>
</dbReference>
<proteinExistence type="predicted"/>
<dbReference type="InterPro" id="IPR024078">
    <property type="entry name" value="LmbE-like_dom_sf"/>
</dbReference>
<reference evidence="2" key="1">
    <citation type="journal article" date="2019" name="Int. J. Syst. Evol. Microbiol.">
        <title>The Global Catalogue of Microorganisms (GCM) 10K type strain sequencing project: providing services to taxonomists for standard genome sequencing and annotation.</title>
        <authorList>
            <consortium name="The Broad Institute Genomics Platform"/>
            <consortium name="The Broad Institute Genome Sequencing Center for Infectious Disease"/>
            <person name="Wu L."/>
            <person name="Ma J."/>
        </authorList>
    </citation>
    <scope>NUCLEOTIDE SEQUENCE [LARGE SCALE GENOMIC DNA]</scope>
    <source>
        <strain evidence="2">CGMCC 4.7283</strain>
    </source>
</reference>
<dbReference type="SUPFAM" id="SSF102588">
    <property type="entry name" value="LmbE-like"/>
    <property type="match status" value="1"/>
</dbReference>
<accession>A0ABV9KNY0</accession>
<keyword evidence="1" id="KW-0378">Hydrolase</keyword>
<dbReference type="PANTHER" id="PTHR12993:SF29">
    <property type="entry name" value="BLR3841 PROTEIN"/>
    <property type="match status" value="1"/>
</dbReference>
<dbReference type="InterPro" id="IPR003737">
    <property type="entry name" value="GlcNAc_PI_deacetylase-related"/>
</dbReference>
<dbReference type="Pfam" id="PF02585">
    <property type="entry name" value="PIG-L"/>
    <property type="match status" value="1"/>
</dbReference>